<dbReference type="EMBL" id="CP008953">
    <property type="protein sequence ID" value="AIG78153.1"/>
    <property type="molecule type" value="Genomic_DNA"/>
</dbReference>
<dbReference type="InterPro" id="IPR010296">
    <property type="entry name" value="DUF899_thioredox"/>
</dbReference>
<dbReference type="Proteomes" id="UP000028492">
    <property type="component" value="Chromosome"/>
</dbReference>
<sequence length="217" mass="24318">MPETATLPSIVSADEWRIARDALLAKEKELTRAADAVAAERRRLPMVRFDGGYEFEGPQGKMTLLDLFEGRRQLIVYHFMLGPGQKAGCPGCSMLVDNIGHLAHLHARDTTLYVVAPASLPEIERYKERMGWTMPWVSTVDSFNPDSGIDGGFGVSVFLRDGDDVFRTYFTTGRGADQLVGTLRYLDLTPLGRQEAWEEAGRGTDGPGHWWKRHDEY</sequence>
<proteinExistence type="predicted"/>
<gene>
    <name evidence="1" type="ORF">AJAP_26530</name>
</gene>
<reference evidence="1 2" key="1">
    <citation type="journal article" date="2014" name="J. Biotechnol.">
        <title>Complete genome sequence of the actinobacterium Amycolatopsis japonica MG417-CF17(T) (=DSM 44213T) producing (S,S)-N,N'-ethylenediaminedisuccinic acid.</title>
        <authorList>
            <person name="Stegmann E."/>
            <person name="Albersmeier A."/>
            <person name="Spohn M."/>
            <person name="Gert H."/>
            <person name="Weber T."/>
            <person name="Wohlleben W."/>
            <person name="Kalinowski J."/>
            <person name="Ruckert C."/>
        </authorList>
    </citation>
    <scope>NUCLEOTIDE SEQUENCE [LARGE SCALE GENOMIC DNA]</scope>
    <source>
        <strain evidence="2">MG417-CF17 (DSM 44213)</strain>
    </source>
</reference>
<accession>A0A075UYX3</accession>
<evidence type="ECO:0000313" key="1">
    <source>
        <dbReference type="EMBL" id="AIG78153.1"/>
    </source>
</evidence>
<dbReference type="AlphaFoldDB" id="A0A075UYX3"/>
<dbReference type="RefSeq" id="WP_038516090.1">
    <property type="nucleotide sequence ID" value="NZ_CP008953.1"/>
</dbReference>
<organism evidence="1 2">
    <name type="scientific">Amycolatopsis japonica</name>
    <dbReference type="NCBI Taxonomy" id="208439"/>
    <lineage>
        <taxon>Bacteria</taxon>
        <taxon>Bacillati</taxon>
        <taxon>Actinomycetota</taxon>
        <taxon>Actinomycetes</taxon>
        <taxon>Pseudonocardiales</taxon>
        <taxon>Pseudonocardiaceae</taxon>
        <taxon>Amycolatopsis</taxon>
        <taxon>Amycolatopsis japonica group</taxon>
    </lineage>
</organism>
<keyword evidence="2" id="KW-1185">Reference proteome</keyword>
<dbReference type="Pfam" id="PF05988">
    <property type="entry name" value="DUF899"/>
    <property type="match status" value="1"/>
</dbReference>
<dbReference type="HOGENOM" id="CLU_066898_1_0_11"/>
<evidence type="ECO:0000313" key="2">
    <source>
        <dbReference type="Proteomes" id="UP000028492"/>
    </source>
</evidence>
<evidence type="ECO:0008006" key="3">
    <source>
        <dbReference type="Google" id="ProtNLM"/>
    </source>
</evidence>
<dbReference type="KEGG" id="aja:AJAP_26530"/>
<name>A0A075UYX3_9PSEU</name>
<dbReference type="eggNOG" id="COG4312">
    <property type="taxonomic scope" value="Bacteria"/>
</dbReference>
<dbReference type="STRING" id="208439.AJAP_26530"/>
<protein>
    <recommendedName>
        <fullName evidence="3">DUF899 domain-containing protein</fullName>
    </recommendedName>
</protein>